<proteinExistence type="predicted"/>
<dbReference type="Proteomes" id="UP001177021">
    <property type="component" value="Unassembled WGS sequence"/>
</dbReference>
<evidence type="ECO:0000313" key="2">
    <source>
        <dbReference type="Proteomes" id="UP001177021"/>
    </source>
</evidence>
<dbReference type="EMBL" id="CASHSV030000001">
    <property type="protein sequence ID" value="CAJ2632867.1"/>
    <property type="molecule type" value="Genomic_DNA"/>
</dbReference>
<accession>A0ACB0IPR0</accession>
<gene>
    <name evidence="1" type="ORF">MILVUS5_LOCUS4070</name>
</gene>
<evidence type="ECO:0000313" key="1">
    <source>
        <dbReference type="EMBL" id="CAJ2632867.1"/>
    </source>
</evidence>
<name>A0ACB0IPR0_TRIPR</name>
<sequence length="1428" mass="161773">MEGGSSFRIGSSSIWRNTDAAEIFSDSFHQEDDEEALKWAAIQNLPTFARLRKGLLTSLQGEATEIDIENLGLQERKDLLERLVRLAEEDNEKFLLKLKKRIDRVGIDLPTIEVRFEHLNIEAEAHVGSRSLPTFTNFMVNIVEVLLNSLHVLPSRKQHLNILRNVSGIIKPSRMTLLLGPPSSGKTTLLLALAGKLDPKLKFYGKVTYNGHEMNEFVPQRTAAYVDQHDLHIGEMTVRETLAFSARVQGVGPRYDLLAELSRREKDANIKPDPDIDVYMKAIATEGQKTNLITDYVLRVLGLEVCADTFVGNAMLRGISGGQRKRVTTGEMLVGPTKVLFMDEISTGLDSSTTFQIVNSMKHYVHILKGTAVISLLQPPPETYNLFDDVILLSDSHIIYQGPREHVLEFFESMGFKCPNRKGVADFLQEVTSRKDQEQYWEHKDQPYRFVTAEEFSEAFQSFHVGIRLGDELGTEFDKSQSHPSSLTTKKYGVGKWELYKACSSREFLLMKRNSFVYIFKLCQLFIMAMVAMTIFFRTEMHRDSVTHGGIYVGALFYAVVVIMFNGMAEISMVVSRLPVFYKQRGYLFYPPWAFALPSWILKIPLTFVEVFVWVFLTYYVIGFDPNIGRFFRQYLILVLVHQMASALFRLIAAVGRDMNVALTFGSFVLSVLFAMSGFVLSKDGIKKLWIWGFWISPMMYAQNAMVNNEFLGNKWKHVLPNSTEPLGVEVLKSRGYFTESYWYWIGVGALIGYTLVFNFGYILALTFLNSLGKHQTVIPEESQNYEQNGGSRKTVSPVTLSVQETIAADTNHSRKRGMVLPFEPHSITFDEVTYSVGMPQEMRNRGVVEDKLVLLKGVSGAFRPGVLTALMGVTGAGKTTLMDVLSGRKNGGDIGGNVTISGYPKKQETFARISGYCEQNDIHSPHVTIYESLLYSAWLRLSLDINAETRKMFIEEVMELVELKPLRNSLVGLPGVSGLSTEQRKRLTIAVELVANPSIIFMDEPTSGLDARAAAIVMRTVRNTVDTGRTVVCTIHQPSIDIFESFDELLLLKQGGKEIYVGPLGHHSSNLICYFEGIQGVCKIKDGYNPATWMLEVTTSSKEVELGIDFAEVYKNSELYRINKALIKELSTPASGSKDLYFHSQYSRSFLTQCMACLWKQHWSYWRNPVHTAVRFLYSTIVAVLLGTMFWNLGSKIEKEQDLFNAMGSMYAAVLLIGFKNANSVQPVVAVERTVFYRERAAGMYSAFPYAFAQVVIELPHVLVQSVVYCFIVYAMIGFEWTVVKVLWYLFFMFFTFLFFTYYGMMSVAMTPNSHISAIVSSAFFSVWNLFSGFIVPRPRIPVWWRWYSWINPMAWSLYGLVASQYGDIKHNIDTSDGIQTVEGFLRNYFGFKHDFLGVVAIVNVAFPIAFALVFAVSIKMFNFQRR</sequence>
<keyword evidence="2" id="KW-1185">Reference proteome</keyword>
<protein>
    <submittedName>
        <fullName evidence="1">Uncharacterized protein</fullName>
    </submittedName>
</protein>
<reference evidence="1" key="1">
    <citation type="submission" date="2023-10" db="EMBL/GenBank/DDBJ databases">
        <authorList>
            <person name="Rodriguez Cubillos JULIANA M."/>
            <person name="De Vega J."/>
        </authorList>
    </citation>
    <scope>NUCLEOTIDE SEQUENCE</scope>
</reference>
<organism evidence="1 2">
    <name type="scientific">Trifolium pratense</name>
    <name type="common">Red clover</name>
    <dbReference type="NCBI Taxonomy" id="57577"/>
    <lineage>
        <taxon>Eukaryota</taxon>
        <taxon>Viridiplantae</taxon>
        <taxon>Streptophyta</taxon>
        <taxon>Embryophyta</taxon>
        <taxon>Tracheophyta</taxon>
        <taxon>Spermatophyta</taxon>
        <taxon>Magnoliopsida</taxon>
        <taxon>eudicotyledons</taxon>
        <taxon>Gunneridae</taxon>
        <taxon>Pentapetalae</taxon>
        <taxon>rosids</taxon>
        <taxon>fabids</taxon>
        <taxon>Fabales</taxon>
        <taxon>Fabaceae</taxon>
        <taxon>Papilionoideae</taxon>
        <taxon>50 kb inversion clade</taxon>
        <taxon>NPAAA clade</taxon>
        <taxon>Hologalegina</taxon>
        <taxon>IRL clade</taxon>
        <taxon>Trifolieae</taxon>
        <taxon>Trifolium</taxon>
    </lineage>
</organism>
<comment type="caution">
    <text evidence="1">The sequence shown here is derived from an EMBL/GenBank/DDBJ whole genome shotgun (WGS) entry which is preliminary data.</text>
</comment>